<evidence type="ECO:0000259" key="1">
    <source>
        <dbReference type="Pfam" id="PF07992"/>
    </source>
</evidence>
<dbReference type="InterPro" id="IPR023753">
    <property type="entry name" value="FAD/NAD-binding_dom"/>
</dbReference>
<keyword evidence="3" id="KW-1185">Reference proteome</keyword>
<dbReference type="PANTHER" id="PTHR43735:SF2">
    <property type="entry name" value="FE-REGULATED PROTEIN 8"/>
    <property type="match status" value="1"/>
</dbReference>
<dbReference type="PRINTS" id="PR00368">
    <property type="entry name" value="FADPNR"/>
</dbReference>
<dbReference type="GO" id="GO:0004174">
    <property type="term" value="F:electron-transferring-flavoprotein dehydrogenase activity"/>
    <property type="evidence" value="ECO:0007669"/>
    <property type="project" value="TreeGrafter"/>
</dbReference>
<dbReference type="Gene3D" id="3.50.50.60">
    <property type="entry name" value="FAD/NAD(P)-binding domain"/>
    <property type="match status" value="3"/>
</dbReference>
<comment type="caution">
    <text evidence="2">The sequence shown here is derived from an EMBL/GenBank/DDBJ whole genome shotgun (WGS) entry which is preliminary data.</text>
</comment>
<gene>
    <name evidence="2" type="ORF">D9758_004355</name>
</gene>
<sequence>MNADGQHSPLRIIMKTIAILGGAYAGAPAAARLAAGLPKRWRIVVIDKNTHINHVYVMPRYAVLGGHEHKAFCPRINFFQLLPNPSSLHSSEKQPAYDKENHPHLILNAEVLALTPTHVTLNKSFPEHGFPTTEIRYDYLLYALGSKLPAPLDLWGALPGSIPVSAEPEESKGLPERYNGTKTEGITWLKTHQKVIEDAQRILVVGGGALGIQFATDIAHIHPRKSVILLHSREKLLPRFDSEMHSEIRLALESLGVDVILNERLADRDAPPKYNEKGQRVLKTIKGREIVADLVLMCTGQTPNTSILKAMDPATVNPHSGLAYVLKTMQLAVQPQYSSITSGEEIALQNLSLDSKDHSIDSTLRVATPYPHIFVAGDTADAFGAIAAGHTAHFQAEVAADNILNLIEVRERHEQLVEKGGNLAYCKGDEELREYVPTPPAIKVSLGLNDSITQSNGIIGKKSDGVDDLNAAAVWAYWGMKVQSDSEMYL</sequence>
<protein>
    <recommendedName>
        <fullName evidence="1">FAD/NAD(P)-binding domain-containing protein</fullName>
    </recommendedName>
</protein>
<proteinExistence type="predicted"/>
<reference evidence="2 3" key="1">
    <citation type="journal article" date="2020" name="ISME J.">
        <title>Uncovering the hidden diversity of litter-decomposition mechanisms in mushroom-forming fungi.</title>
        <authorList>
            <person name="Floudas D."/>
            <person name="Bentzer J."/>
            <person name="Ahren D."/>
            <person name="Johansson T."/>
            <person name="Persson P."/>
            <person name="Tunlid A."/>
        </authorList>
    </citation>
    <scope>NUCLEOTIDE SEQUENCE [LARGE SCALE GENOMIC DNA]</scope>
    <source>
        <strain evidence="2 3">CBS 291.85</strain>
    </source>
</reference>
<dbReference type="Pfam" id="PF07992">
    <property type="entry name" value="Pyr_redox_2"/>
    <property type="match status" value="1"/>
</dbReference>
<dbReference type="PRINTS" id="PR00411">
    <property type="entry name" value="PNDRDTASEI"/>
</dbReference>
<dbReference type="GO" id="GO:0005737">
    <property type="term" value="C:cytoplasm"/>
    <property type="evidence" value="ECO:0007669"/>
    <property type="project" value="TreeGrafter"/>
</dbReference>
<dbReference type="AlphaFoldDB" id="A0A8H5LSP1"/>
<organism evidence="2 3">
    <name type="scientific">Tetrapyrgos nigripes</name>
    <dbReference type="NCBI Taxonomy" id="182062"/>
    <lineage>
        <taxon>Eukaryota</taxon>
        <taxon>Fungi</taxon>
        <taxon>Dikarya</taxon>
        <taxon>Basidiomycota</taxon>
        <taxon>Agaricomycotina</taxon>
        <taxon>Agaricomycetes</taxon>
        <taxon>Agaricomycetidae</taxon>
        <taxon>Agaricales</taxon>
        <taxon>Marasmiineae</taxon>
        <taxon>Marasmiaceae</taxon>
        <taxon>Tetrapyrgos</taxon>
    </lineage>
</organism>
<name>A0A8H5LSP1_9AGAR</name>
<dbReference type="SUPFAM" id="SSF51905">
    <property type="entry name" value="FAD/NAD(P)-binding domain"/>
    <property type="match status" value="1"/>
</dbReference>
<dbReference type="Proteomes" id="UP000559256">
    <property type="component" value="Unassembled WGS sequence"/>
</dbReference>
<accession>A0A8H5LSP1</accession>
<dbReference type="OrthoDB" id="202203at2759"/>
<dbReference type="GO" id="GO:0050660">
    <property type="term" value="F:flavin adenine dinucleotide binding"/>
    <property type="evidence" value="ECO:0007669"/>
    <property type="project" value="TreeGrafter"/>
</dbReference>
<evidence type="ECO:0000313" key="3">
    <source>
        <dbReference type="Proteomes" id="UP000559256"/>
    </source>
</evidence>
<dbReference type="InterPro" id="IPR036188">
    <property type="entry name" value="FAD/NAD-bd_sf"/>
</dbReference>
<evidence type="ECO:0000313" key="2">
    <source>
        <dbReference type="EMBL" id="KAF5367959.1"/>
    </source>
</evidence>
<dbReference type="PANTHER" id="PTHR43735">
    <property type="entry name" value="APOPTOSIS-INDUCING FACTOR 1"/>
    <property type="match status" value="1"/>
</dbReference>
<feature type="domain" description="FAD/NAD(P)-binding" evidence="1">
    <location>
        <begin position="16"/>
        <end position="312"/>
    </location>
</feature>
<dbReference type="EMBL" id="JAACJM010000017">
    <property type="protein sequence ID" value="KAF5367959.1"/>
    <property type="molecule type" value="Genomic_DNA"/>
</dbReference>